<dbReference type="GO" id="GO:0003700">
    <property type="term" value="F:DNA-binding transcription factor activity"/>
    <property type="evidence" value="ECO:0007669"/>
    <property type="project" value="InterPro"/>
</dbReference>
<reference evidence="2" key="1">
    <citation type="journal article" date="2014" name="BMC Genomics">
        <title>Genome characteristics reveal the impact of lichenization on lichen-forming fungus Endocarpon pusillum Hedwig (Verrucariales, Ascomycota).</title>
        <authorList>
            <person name="Wang Y.-Y."/>
            <person name="Liu B."/>
            <person name="Zhang X.-Y."/>
            <person name="Zhou Q.-M."/>
            <person name="Zhang T."/>
            <person name="Li H."/>
            <person name="Yu Y.-F."/>
            <person name="Zhang X.-L."/>
            <person name="Hao X.-Y."/>
            <person name="Wang M."/>
            <person name="Wang L."/>
            <person name="Wei J.-C."/>
        </authorList>
    </citation>
    <scope>NUCLEOTIDE SEQUENCE [LARGE SCALE GENOMIC DNA]</scope>
    <source>
        <strain evidence="2">Z07020 / HMAS-L-300199</strain>
    </source>
</reference>
<dbReference type="AlphaFoldDB" id="U1HQE6"/>
<keyword evidence="2" id="KW-1185">Reference proteome</keyword>
<evidence type="ECO:0008006" key="3">
    <source>
        <dbReference type="Google" id="ProtNLM"/>
    </source>
</evidence>
<dbReference type="OrthoDB" id="4505928at2759"/>
<dbReference type="GeneID" id="19240627"/>
<gene>
    <name evidence="1" type="ORF">EPUS_05679</name>
</gene>
<dbReference type="PANTHER" id="PTHR42070:SF1">
    <property type="entry name" value="FILAMENT ASSOCIATED PROTEIN, PUTATIVE (AFU_ORTHOLOGUE AFUA_8G06630)-RELATED"/>
    <property type="match status" value="1"/>
</dbReference>
<evidence type="ECO:0000313" key="1">
    <source>
        <dbReference type="EMBL" id="ERF72625.1"/>
    </source>
</evidence>
<dbReference type="InterPro" id="IPR046347">
    <property type="entry name" value="bZIP_sf"/>
</dbReference>
<dbReference type="eggNOG" id="ENOG502TI4Z">
    <property type="taxonomic scope" value="Eukaryota"/>
</dbReference>
<dbReference type="SUPFAM" id="SSF57959">
    <property type="entry name" value="Leucine zipper domain"/>
    <property type="match status" value="1"/>
</dbReference>
<sequence>MATPVSKQERIRLNQQRSRARRQEYLQELEKRVQGCHFTCREADLQRESYDQIKKENLILRSLLGSLGLSDAQIDTHINSSEPSNEQASLRNLRPKIQSGVVPAQPGSVARFENLTDFPVPTNQNMISCTGVPGTAHSCCASTCSPAHPDIGDPSLTISPTLHMPPPQYCQTFLTPYFEPTMGPPRENSILCSQAQDLTDQYSISEKDIQHISRRLVTGSTGEFDPGGGCRVDGT</sequence>
<protein>
    <recommendedName>
        <fullName evidence="3">BZIP domain-containing protein</fullName>
    </recommendedName>
</protein>
<dbReference type="Proteomes" id="UP000019373">
    <property type="component" value="Unassembled WGS sequence"/>
</dbReference>
<name>U1HQE6_ENDPU</name>
<dbReference type="RefSeq" id="XP_007801702.1">
    <property type="nucleotide sequence ID" value="XM_007803511.1"/>
</dbReference>
<evidence type="ECO:0000313" key="2">
    <source>
        <dbReference type="Proteomes" id="UP000019373"/>
    </source>
</evidence>
<dbReference type="PANTHER" id="PTHR42070">
    <property type="entry name" value="FILAMENT ASSOCIATED PROTEIN, PUTATIVE (AFU_ORTHOLOGUE AFUA_8G06630)-RELATED"/>
    <property type="match status" value="1"/>
</dbReference>
<proteinExistence type="predicted"/>
<accession>U1HQE6</accession>
<dbReference type="CDD" id="cd14686">
    <property type="entry name" value="bZIP"/>
    <property type="match status" value="1"/>
</dbReference>
<dbReference type="EMBL" id="KE721068">
    <property type="protein sequence ID" value="ERF72625.1"/>
    <property type="molecule type" value="Genomic_DNA"/>
</dbReference>
<organism evidence="1 2">
    <name type="scientific">Endocarpon pusillum (strain Z07020 / HMAS-L-300199)</name>
    <name type="common">Lichen-forming fungus</name>
    <dbReference type="NCBI Taxonomy" id="1263415"/>
    <lineage>
        <taxon>Eukaryota</taxon>
        <taxon>Fungi</taxon>
        <taxon>Dikarya</taxon>
        <taxon>Ascomycota</taxon>
        <taxon>Pezizomycotina</taxon>
        <taxon>Eurotiomycetes</taxon>
        <taxon>Chaetothyriomycetidae</taxon>
        <taxon>Verrucariales</taxon>
        <taxon>Verrucariaceae</taxon>
        <taxon>Endocarpon</taxon>
    </lineage>
</organism>
<dbReference type="HOGENOM" id="CLU_075846_0_0_1"/>